<dbReference type="Proteomes" id="UP000324996">
    <property type="component" value="Unassembled WGS sequence"/>
</dbReference>
<dbReference type="EMBL" id="BKCN01000006">
    <property type="protein sequence ID" value="GER03862.1"/>
    <property type="molecule type" value="Genomic_DNA"/>
</dbReference>
<gene>
    <name evidence="1" type="ORF">JCM17846_15440</name>
</gene>
<name>A0A5A7N6B5_9PROT</name>
<dbReference type="Pfam" id="PF01597">
    <property type="entry name" value="GCV_H"/>
    <property type="match status" value="1"/>
</dbReference>
<accession>A0A5A7N6B5</accession>
<keyword evidence="2" id="KW-1185">Reference proteome</keyword>
<evidence type="ECO:0008006" key="3">
    <source>
        <dbReference type="Google" id="ProtNLM"/>
    </source>
</evidence>
<dbReference type="InterPro" id="IPR011053">
    <property type="entry name" value="Single_hybrid_motif"/>
</dbReference>
<evidence type="ECO:0000313" key="1">
    <source>
        <dbReference type="EMBL" id="GER03862.1"/>
    </source>
</evidence>
<evidence type="ECO:0000313" key="2">
    <source>
        <dbReference type="Proteomes" id="UP000324996"/>
    </source>
</evidence>
<proteinExistence type="predicted"/>
<reference evidence="1 2" key="1">
    <citation type="submission" date="2019-09" db="EMBL/GenBank/DDBJ databases">
        <title>NBRP : Genome information of microbial organism related human and environment.</title>
        <authorList>
            <person name="Hattori M."/>
            <person name="Oshima K."/>
            <person name="Inaba H."/>
            <person name="Suda W."/>
            <person name="Sakamoto M."/>
            <person name="Iino T."/>
            <person name="Kitahara M."/>
            <person name="Oshida Y."/>
            <person name="Iida T."/>
            <person name="Kudo T."/>
            <person name="Itoh T."/>
            <person name="Ohkuma M."/>
        </authorList>
    </citation>
    <scope>NUCLEOTIDE SEQUENCE [LARGE SCALE GENOMIC DNA]</scope>
    <source>
        <strain evidence="1 2">Q-1</strain>
    </source>
</reference>
<organism evidence="1 2">
    <name type="scientific">Iodidimonas nitroreducens</name>
    <dbReference type="NCBI Taxonomy" id="1236968"/>
    <lineage>
        <taxon>Bacteria</taxon>
        <taxon>Pseudomonadati</taxon>
        <taxon>Pseudomonadota</taxon>
        <taxon>Alphaproteobacteria</taxon>
        <taxon>Iodidimonadales</taxon>
        <taxon>Iodidimonadaceae</taxon>
        <taxon>Iodidimonas</taxon>
    </lineage>
</organism>
<sequence>MSMIRFSKDHEWIRVEDGKGVIGITDYARRNWGMWCLWNCPKWGPP</sequence>
<dbReference type="InterPro" id="IPR033753">
    <property type="entry name" value="GCV_H/Fam206"/>
</dbReference>
<comment type="caution">
    <text evidence="1">The sequence shown here is derived from an EMBL/GenBank/DDBJ whole genome shotgun (WGS) entry which is preliminary data.</text>
</comment>
<dbReference type="AlphaFoldDB" id="A0A5A7N6B5"/>
<protein>
    <recommendedName>
        <fullName evidence="3">Glycine cleavage system H protein</fullName>
    </recommendedName>
</protein>
<dbReference type="Gene3D" id="2.40.50.100">
    <property type="match status" value="1"/>
</dbReference>
<dbReference type="SUPFAM" id="SSF51230">
    <property type="entry name" value="Single hybrid motif"/>
    <property type="match status" value="1"/>
</dbReference>